<name>A0A481YQT5_9VIRU</name>
<reference evidence="1" key="1">
    <citation type="journal article" date="2019" name="MBio">
        <title>Virus Genomes from Deep Sea Sediments Expand the Ocean Megavirome and Support Independent Origins of Viral Gigantism.</title>
        <authorList>
            <person name="Backstrom D."/>
            <person name="Yutin N."/>
            <person name="Jorgensen S.L."/>
            <person name="Dharamshi J."/>
            <person name="Homa F."/>
            <person name="Zaremba-Niedwiedzka K."/>
            <person name="Spang A."/>
            <person name="Wolf Y.I."/>
            <person name="Koonin E.V."/>
            <person name="Ettema T.J."/>
        </authorList>
    </citation>
    <scope>NUCLEOTIDE SEQUENCE</scope>
</reference>
<protein>
    <submittedName>
        <fullName evidence="1">Uncharacterized protein</fullName>
    </submittedName>
</protein>
<proteinExistence type="predicted"/>
<accession>A0A481YQT5</accession>
<evidence type="ECO:0000313" key="1">
    <source>
        <dbReference type="EMBL" id="QBK85613.1"/>
    </source>
</evidence>
<sequence>MDWKIILILVVLAGIVLAIYWYSCPTRENYNIPWRPAKDRYKAPNPGFNYPNGSLFVGCSNSETLVINWVCDYSTTIYHQDDVHFNLTTDIQLSQTSAKSGVIINDNIKPDDADITITTDADHVHYTYIYQANGNIPPGVYTLHLNSFVSRKDKQTNSDVTNGDMVVYQDPVVDVKSITTDYDDFPVGDDITVEWVPGGQSFPQPSISYTVSLTYINGNIVPNTTRDSILGSSYTYPNYKDMGTYKALVQTQNVSCGFITNGVYSEEFTVSEYDVPVPTVIKDNTSCTYVSNLSACDDEILTIRWCVDFADSPYNPTISGDPDFIINVEDVESFTLTDVVENNNPVVNDMYYYSYTFPKGSAPGTYDIDITTGAKYEGRGEKIYSEASDPTTYTVIHYPEGGYAVPDGSITYDRNPPTYKKTNDVMKLTWDAPDTTGIVPVPKFHYNLYIDPSLSGTRSCYVGSNLSATINIIGGGTSMTCSGGGGSEITTSLDLGEHTLAIQCSLVGCQRGHPSPMTYVNFTVVDCLANEDCSGDLICDEYGTCTGCTEDSQCSSGHCADNICVECTEDSQCSSGHCADNICTPCTTNCFKYTYVSDQEVVTDKKCVDPKTTCDPGYSPAEFVGCLTGKNSAHYMTQPVGPNISSYSMCLRLLRTNTGTLTPTTGSSDTYLEQYPYIAVNTCSDGSKPLNCHCGIATADVTGDATRAIKSSGDYNDTQQVCGNDILFDIGSDNSPILIAGGSFTNAVYKNPDYDPDFTPPM</sequence>
<organism evidence="1">
    <name type="scientific">Marseillevirus LCMAC101</name>
    <dbReference type="NCBI Taxonomy" id="2506602"/>
    <lineage>
        <taxon>Viruses</taxon>
        <taxon>Varidnaviria</taxon>
        <taxon>Bamfordvirae</taxon>
        <taxon>Nucleocytoviricota</taxon>
        <taxon>Megaviricetes</taxon>
        <taxon>Pimascovirales</taxon>
        <taxon>Pimascovirales incertae sedis</taxon>
        <taxon>Marseilleviridae</taxon>
    </lineage>
</organism>
<dbReference type="EMBL" id="MK500327">
    <property type="protein sequence ID" value="QBK85613.1"/>
    <property type="molecule type" value="Genomic_DNA"/>
</dbReference>
<gene>
    <name evidence="1" type="ORF">LCMAC101_02080</name>
</gene>